<dbReference type="eggNOG" id="COG3411">
    <property type="taxonomic scope" value="Bacteria"/>
</dbReference>
<comment type="caution">
    <text evidence="1">The sequence shown here is derived from an EMBL/GenBank/DDBJ whole genome shotgun (WGS) entry which is preliminary data.</text>
</comment>
<evidence type="ECO:0000313" key="1">
    <source>
        <dbReference type="EMBL" id="EDY22463.1"/>
    </source>
</evidence>
<dbReference type="CDD" id="cd02980">
    <property type="entry name" value="TRX_Fd_family"/>
    <property type="match status" value="1"/>
</dbReference>
<accession>B4CV75</accession>
<evidence type="ECO:0000313" key="2">
    <source>
        <dbReference type="Proteomes" id="UP000005824"/>
    </source>
</evidence>
<protein>
    <submittedName>
        <fullName evidence="1">Ferredoxin, 2Fe-2S, putative</fullName>
    </submittedName>
</protein>
<keyword evidence="2" id="KW-1185">Reference proteome</keyword>
<dbReference type="InParanoid" id="B4CV75"/>
<reference evidence="1 2" key="1">
    <citation type="journal article" date="2011" name="J. Bacteriol.">
        <title>Genome sequence of Chthoniobacter flavus Ellin428, an aerobic heterotrophic soil bacterium.</title>
        <authorList>
            <person name="Kant R."/>
            <person name="van Passel M.W."/>
            <person name="Palva A."/>
            <person name="Lucas S."/>
            <person name="Lapidus A."/>
            <person name="Glavina Del Rio T."/>
            <person name="Dalin E."/>
            <person name="Tice H."/>
            <person name="Bruce D."/>
            <person name="Goodwin L."/>
            <person name="Pitluck S."/>
            <person name="Larimer F.W."/>
            <person name="Land M.L."/>
            <person name="Hauser L."/>
            <person name="Sangwan P."/>
            <person name="de Vos W.M."/>
            <person name="Janssen P.H."/>
            <person name="Smidt H."/>
        </authorList>
    </citation>
    <scope>NUCLEOTIDE SEQUENCE [LARGE SCALE GENOMIC DNA]</scope>
    <source>
        <strain evidence="1 2">Ellin428</strain>
    </source>
</reference>
<organism evidence="1 2">
    <name type="scientific">Chthoniobacter flavus Ellin428</name>
    <dbReference type="NCBI Taxonomy" id="497964"/>
    <lineage>
        <taxon>Bacteria</taxon>
        <taxon>Pseudomonadati</taxon>
        <taxon>Verrucomicrobiota</taxon>
        <taxon>Spartobacteria</taxon>
        <taxon>Chthoniobacterales</taxon>
        <taxon>Chthoniobacteraceae</taxon>
        <taxon>Chthoniobacter</taxon>
    </lineage>
</organism>
<gene>
    <name evidence="1" type="ORF">CfE428DRAFT_0588</name>
</gene>
<name>B4CV75_9BACT</name>
<dbReference type="Proteomes" id="UP000005824">
    <property type="component" value="Unassembled WGS sequence"/>
</dbReference>
<sequence length="115" mass="12716">MNEAIQAGLTKAGVATAERHLFLCIGPDCCAPADGERVWEYVKQRVRETGLKAMRTKAGCFRICSGGPWLVVYPEGIWYGGITQDRFERILQEHLLGGKPVAEWLVARNDLHCGG</sequence>
<dbReference type="EMBL" id="ABVL01000001">
    <property type="protein sequence ID" value="EDY22463.1"/>
    <property type="molecule type" value="Genomic_DNA"/>
</dbReference>
<dbReference type="RefSeq" id="WP_006977915.1">
    <property type="nucleotide sequence ID" value="NZ_ABVL01000001.1"/>
</dbReference>
<dbReference type="AlphaFoldDB" id="B4CV75"/>
<dbReference type="STRING" id="497964.CfE428DRAFT_0588"/>
<proteinExistence type="predicted"/>
<dbReference type="SUPFAM" id="SSF52833">
    <property type="entry name" value="Thioredoxin-like"/>
    <property type="match status" value="1"/>
</dbReference>
<dbReference type="Gene3D" id="3.40.30.10">
    <property type="entry name" value="Glutaredoxin"/>
    <property type="match status" value="1"/>
</dbReference>
<dbReference type="InterPro" id="IPR036249">
    <property type="entry name" value="Thioredoxin-like_sf"/>
</dbReference>